<feature type="compositionally biased region" description="Polar residues" evidence="1">
    <location>
        <begin position="394"/>
        <end position="404"/>
    </location>
</feature>
<dbReference type="EMBL" id="JAADJZ010000001">
    <property type="protein sequence ID" value="KAF2878071.1"/>
    <property type="molecule type" value="Genomic_DNA"/>
</dbReference>
<accession>A0A7C8IIJ8</accession>
<protein>
    <submittedName>
        <fullName evidence="2">Uncharacterized protein</fullName>
    </submittedName>
</protein>
<feature type="compositionally biased region" description="Low complexity" evidence="1">
    <location>
        <begin position="461"/>
        <end position="473"/>
    </location>
</feature>
<feature type="compositionally biased region" description="Low complexity" evidence="1">
    <location>
        <begin position="416"/>
        <end position="425"/>
    </location>
</feature>
<feature type="compositionally biased region" description="Low complexity" evidence="1">
    <location>
        <begin position="174"/>
        <end position="191"/>
    </location>
</feature>
<proteinExistence type="predicted"/>
<comment type="caution">
    <text evidence="2">The sequence shown here is derived from an EMBL/GenBank/DDBJ whole genome shotgun (WGS) entry which is preliminary data.</text>
</comment>
<feature type="compositionally biased region" description="Basic and acidic residues" evidence="1">
    <location>
        <begin position="105"/>
        <end position="125"/>
    </location>
</feature>
<feature type="compositionally biased region" description="Polar residues" evidence="1">
    <location>
        <begin position="487"/>
        <end position="521"/>
    </location>
</feature>
<feature type="compositionally biased region" description="Polar residues" evidence="1">
    <location>
        <begin position="230"/>
        <end position="249"/>
    </location>
</feature>
<reference evidence="2 3" key="1">
    <citation type="submission" date="2020-01" db="EMBL/GenBank/DDBJ databases">
        <authorList>
            <consortium name="DOE Joint Genome Institute"/>
            <person name="Haridas S."/>
            <person name="Albert R."/>
            <person name="Binder M."/>
            <person name="Bloem J."/>
            <person name="Labutti K."/>
            <person name="Salamov A."/>
            <person name="Andreopoulos B."/>
            <person name="Baker S.E."/>
            <person name="Barry K."/>
            <person name="Bills G."/>
            <person name="Bluhm B.H."/>
            <person name="Cannon C."/>
            <person name="Castanera R."/>
            <person name="Culley D.E."/>
            <person name="Daum C."/>
            <person name="Ezra D."/>
            <person name="Gonzalez J.B."/>
            <person name="Henrissat B."/>
            <person name="Kuo A."/>
            <person name="Liang C."/>
            <person name="Lipzen A."/>
            <person name="Lutzoni F."/>
            <person name="Magnuson J."/>
            <person name="Mondo S."/>
            <person name="Nolan M."/>
            <person name="Ohm R."/>
            <person name="Pangilinan J."/>
            <person name="Park H.-J.H."/>
            <person name="Ramirez L."/>
            <person name="Alfaro M."/>
            <person name="Sun H."/>
            <person name="Tritt A."/>
            <person name="Yoshinaga Y."/>
            <person name="Zwiers L.-H.L."/>
            <person name="Turgeon B.G."/>
            <person name="Goodwin S.B."/>
            <person name="Spatafora J.W."/>
            <person name="Crous P.W."/>
            <person name="Grigoriev I.V."/>
        </authorList>
    </citation>
    <scope>NUCLEOTIDE SEQUENCE [LARGE SCALE GENOMIC DNA]</scope>
    <source>
        <strain evidence="2 3">CBS 611.86</strain>
    </source>
</reference>
<dbReference type="OrthoDB" id="20105at2759"/>
<feature type="compositionally biased region" description="Low complexity" evidence="1">
    <location>
        <begin position="294"/>
        <end position="313"/>
    </location>
</feature>
<feature type="region of interest" description="Disordered" evidence="1">
    <location>
        <begin position="30"/>
        <end position="125"/>
    </location>
</feature>
<organism evidence="2 3">
    <name type="scientific">Massariosphaeria phaeospora</name>
    <dbReference type="NCBI Taxonomy" id="100035"/>
    <lineage>
        <taxon>Eukaryota</taxon>
        <taxon>Fungi</taxon>
        <taxon>Dikarya</taxon>
        <taxon>Ascomycota</taxon>
        <taxon>Pezizomycotina</taxon>
        <taxon>Dothideomycetes</taxon>
        <taxon>Pleosporomycetidae</taxon>
        <taxon>Pleosporales</taxon>
        <taxon>Pleosporales incertae sedis</taxon>
        <taxon>Massariosphaeria</taxon>
    </lineage>
</organism>
<keyword evidence="3" id="KW-1185">Reference proteome</keyword>
<feature type="compositionally biased region" description="Pro residues" evidence="1">
    <location>
        <begin position="71"/>
        <end position="89"/>
    </location>
</feature>
<evidence type="ECO:0000256" key="1">
    <source>
        <dbReference type="SAM" id="MobiDB-lite"/>
    </source>
</evidence>
<dbReference type="AlphaFoldDB" id="A0A7C8IIJ8"/>
<name>A0A7C8IIJ8_9PLEO</name>
<evidence type="ECO:0000313" key="3">
    <source>
        <dbReference type="Proteomes" id="UP000481861"/>
    </source>
</evidence>
<gene>
    <name evidence="2" type="ORF">BDV95DRAFT_613698</name>
</gene>
<feature type="region of interest" description="Disordered" evidence="1">
    <location>
        <begin position="174"/>
        <end position="530"/>
    </location>
</feature>
<dbReference type="Proteomes" id="UP000481861">
    <property type="component" value="Unassembled WGS sequence"/>
</dbReference>
<sequence length="530" mass="57163">MLLTLSKPPKSEFEFRTYDYSPTFSLSKAARYSPKLNRGPLPSLPASAPSTMGTPHRGLPPPSAMTLPDPGRGPPPIPQQTGALPPPPSQWQGADEGMKNWLLAKAEEDRRKQEEERTRQESLRLEQRKIEQAMLRESMQGGVPPHLVPMIFAGIGGGNLASMSADWIQQYSAQLQNSHQQQQQQAPSGQSPELRRETRMIGQPPPGAYGQPQTPQSVLPPTSVLPGQPLPSQSQHAAFASTPYTSGNVSPRARAAQTGHVGAPTSAPRAPPQSPLPRLTTNEMHIQQPPVAPSSIQQLHQSQSVQQEQSSPSIYFHHWVPPNSQQDKGGSGNPPATPSGKYKASPSFPPRPRAASQASDLEYTSSPKKRKAQGGHQAPPPPTSAPQSYTSPSFSYVSTSTASTPARRGHARARSDASSRGAEASVSRRGTVSSYAHTEMGGTYPTDPAEHRFSQPRRPPDAQQHQQQQQDQAYANPTQRNDGRGNGQQARAGTPMSIDTETRQSGSHHQFGSNDRGSVPTSPKREVGGQ</sequence>
<evidence type="ECO:0000313" key="2">
    <source>
        <dbReference type="EMBL" id="KAF2878071.1"/>
    </source>
</evidence>
<feature type="compositionally biased region" description="Low complexity" evidence="1">
    <location>
        <begin position="40"/>
        <end position="50"/>
    </location>
</feature>